<dbReference type="Proteomes" id="UP001143545">
    <property type="component" value="Unassembled WGS sequence"/>
</dbReference>
<protein>
    <submittedName>
        <fullName evidence="2">Uncharacterized protein</fullName>
    </submittedName>
</protein>
<keyword evidence="1" id="KW-0812">Transmembrane</keyword>
<reference evidence="2" key="1">
    <citation type="submission" date="2022-07" db="EMBL/GenBank/DDBJ databases">
        <title>Taxonomy of Novel Oxalotrophic and Methylotrophic Bacteria.</title>
        <authorList>
            <person name="Sahin N."/>
            <person name="Tani A."/>
        </authorList>
    </citation>
    <scope>NUCLEOTIDE SEQUENCE</scope>
    <source>
        <strain evidence="2">AM327</strain>
    </source>
</reference>
<organism evidence="2 3">
    <name type="scientific">Neptunitalea chrysea</name>
    <dbReference type="NCBI Taxonomy" id="1647581"/>
    <lineage>
        <taxon>Bacteria</taxon>
        <taxon>Pseudomonadati</taxon>
        <taxon>Bacteroidota</taxon>
        <taxon>Flavobacteriia</taxon>
        <taxon>Flavobacteriales</taxon>
        <taxon>Flavobacteriaceae</taxon>
        <taxon>Neptunitalea</taxon>
    </lineage>
</organism>
<sequence length="174" mass="20141">MALEAVQKETEHTQLDSEIKEDTSLPAKTEIGYSKSTTYITLLVVLILIAGGIYLMKFTEEERNTYMGLILIFLGAHRFYKAIGRLKDNKPKIILDDHGITTENAGFKSWSEIYDEKVEIRTYKRTSEPSFSYLYGDKKNPEAEVLNIDNFEVSFKDLEIMLFTYRARFKKSKV</sequence>
<dbReference type="AlphaFoldDB" id="A0A9W6B5N6"/>
<evidence type="ECO:0000313" key="3">
    <source>
        <dbReference type="Proteomes" id="UP001143545"/>
    </source>
</evidence>
<comment type="caution">
    <text evidence="2">The sequence shown here is derived from an EMBL/GenBank/DDBJ whole genome shotgun (WGS) entry which is preliminary data.</text>
</comment>
<keyword evidence="1" id="KW-1133">Transmembrane helix</keyword>
<keyword evidence="1" id="KW-0472">Membrane</keyword>
<accession>A0A9W6B5N6</accession>
<evidence type="ECO:0000256" key="1">
    <source>
        <dbReference type="SAM" id="Phobius"/>
    </source>
</evidence>
<keyword evidence="3" id="KW-1185">Reference proteome</keyword>
<feature type="transmembrane region" description="Helical" evidence="1">
    <location>
        <begin position="38"/>
        <end position="58"/>
    </location>
</feature>
<dbReference type="RefSeq" id="WP_281751435.1">
    <property type="nucleotide sequence ID" value="NZ_BRVP01000001.1"/>
</dbReference>
<evidence type="ECO:0000313" key="2">
    <source>
        <dbReference type="EMBL" id="GLB51178.1"/>
    </source>
</evidence>
<gene>
    <name evidence="2" type="ORF">NBRC110019_02170</name>
</gene>
<proteinExistence type="predicted"/>
<name>A0A9W6B5N6_9FLAO</name>
<dbReference type="EMBL" id="BRVP01000001">
    <property type="protein sequence ID" value="GLB51178.1"/>
    <property type="molecule type" value="Genomic_DNA"/>
</dbReference>